<dbReference type="Pfam" id="PF00733">
    <property type="entry name" value="Asn_synthase"/>
    <property type="match status" value="1"/>
</dbReference>
<dbReference type="PROSITE" id="PS51278">
    <property type="entry name" value="GATASE_TYPE_2"/>
    <property type="match status" value="1"/>
</dbReference>
<name>A0A098S3K0_9BACT</name>
<dbReference type="OrthoDB" id="9763290at2"/>
<evidence type="ECO:0000256" key="7">
    <source>
        <dbReference type="ARBA" id="ARBA00048741"/>
    </source>
</evidence>
<dbReference type="InterPro" id="IPR001962">
    <property type="entry name" value="Asn_synthase"/>
</dbReference>
<comment type="pathway">
    <text evidence="1">Amino-acid biosynthesis; L-asparagine biosynthesis; L-asparagine from L-aspartate (L-Gln route): step 1/1.</text>
</comment>
<dbReference type="GO" id="GO:0006529">
    <property type="term" value="P:asparagine biosynthetic process"/>
    <property type="evidence" value="ECO:0007669"/>
    <property type="project" value="UniProtKB-KW"/>
</dbReference>
<feature type="binding site" evidence="9">
    <location>
        <begin position="359"/>
        <end position="360"/>
    </location>
    <ligand>
        <name>ATP</name>
        <dbReference type="ChEBI" id="CHEBI:30616"/>
    </ligand>
</feature>
<dbReference type="GO" id="GO:0005829">
    <property type="term" value="C:cytosol"/>
    <property type="evidence" value="ECO:0007669"/>
    <property type="project" value="TreeGrafter"/>
</dbReference>
<dbReference type="Pfam" id="PF13537">
    <property type="entry name" value="GATase_7"/>
    <property type="match status" value="1"/>
</dbReference>
<keyword evidence="13" id="KW-1185">Reference proteome</keyword>
<protein>
    <recommendedName>
        <fullName evidence="3">asparagine synthase (glutamine-hydrolyzing)</fullName>
        <ecNumber evidence="3">6.3.5.4</ecNumber>
    </recommendedName>
</protein>
<dbReference type="GO" id="GO:0004066">
    <property type="term" value="F:asparagine synthase (glutamine-hydrolyzing) activity"/>
    <property type="evidence" value="ECO:0007669"/>
    <property type="project" value="UniProtKB-EC"/>
</dbReference>
<keyword evidence="4 9" id="KW-0547">Nucleotide-binding</keyword>
<dbReference type="PIRSF" id="PIRSF001589">
    <property type="entry name" value="Asn_synthetase_glu-h"/>
    <property type="match status" value="1"/>
</dbReference>
<comment type="catalytic activity">
    <reaction evidence="7">
        <text>L-aspartate + L-glutamine + ATP + H2O = L-asparagine + L-glutamate + AMP + diphosphate + H(+)</text>
        <dbReference type="Rhea" id="RHEA:12228"/>
        <dbReference type="ChEBI" id="CHEBI:15377"/>
        <dbReference type="ChEBI" id="CHEBI:15378"/>
        <dbReference type="ChEBI" id="CHEBI:29985"/>
        <dbReference type="ChEBI" id="CHEBI:29991"/>
        <dbReference type="ChEBI" id="CHEBI:30616"/>
        <dbReference type="ChEBI" id="CHEBI:33019"/>
        <dbReference type="ChEBI" id="CHEBI:58048"/>
        <dbReference type="ChEBI" id="CHEBI:58359"/>
        <dbReference type="ChEBI" id="CHEBI:456215"/>
        <dbReference type="EC" id="6.3.5.4"/>
    </reaction>
</comment>
<sequence>MCGISGYISKSHKFDLKALKAINKKLNHRGPDEEGYFVHQNVGLGHKRLSIIDLQSGQQPMKNDTEDLVITYNGELYNYKNIRQTLISKGVLFKTTSDTEVILKAYEYYGNNCVKHFRGMFAFAILNITKQELFMARDHLGIKPLVYYNDIDTFAWASEISALRETTDFKADIDYYAIDQYLKFQYIPAPRSIYRKVKKLMPGHFMVVGFDGTVKNIKKYWDLKFSPKRKTKQQWLNKLEHSLKTSVAMHTLSDVEFGAFLSGGIDSTLIVKYMTEYLGSGIRTYTIGFKDSQVNETHFAEQVVARYETDHTSVTLDGDALEILPLLVKHYGEPFGDFSAIPTFYVSELASKDVKMVLSGDGADEAFAGYGHYPLWLKKINRHQPNNVFKNNIVASLYPLANKLYPKRYPKLAKPTDKLSNYLRYRSRMDDRSREQLWQAPYKFLIDLHDEIEFLYGEDYREQSEFSRSQYFDIKVFMPSDILTKVDIASMINSLEVRTPITDKTLFELAATIPSELLLKQKNGRWQGKHLLKQLLVKDFDKAFIERKKQGFEIPLEQWLFTGTNFEAIKKRFQAPNGILRQLFEPLVLQQLLDEKNGFKVWLLLVLDEWFMQNG</sequence>
<evidence type="ECO:0000256" key="5">
    <source>
        <dbReference type="ARBA" id="ARBA00022840"/>
    </source>
</evidence>
<evidence type="ECO:0000256" key="6">
    <source>
        <dbReference type="ARBA" id="ARBA00022962"/>
    </source>
</evidence>
<dbReference type="Proteomes" id="UP000029736">
    <property type="component" value="Unassembled WGS sequence"/>
</dbReference>
<dbReference type="InterPro" id="IPR051786">
    <property type="entry name" value="ASN_synthetase/amidase"/>
</dbReference>
<dbReference type="InterPro" id="IPR033738">
    <property type="entry name" value="AsnB_N"/>
</dbReference>
<dbReference type="InterPro" id="IPR029055">
    <property type="entry name" value="Ntn_hydrolases_N"/>
</dbReference>
<feature type="binding site" evidence="9">
    <location>
        <position position="287"/>
    </location>
    <ligand>
        <name>ATP</name>
        <dbReference type="ChEBI" id="CHEBI:30616"/>
    </ligand>
</feature>
<dbReference type="GO" id="GO:0005524">
    <property type="term" value="F:ATP binding"/>
    <property type="evidence" value="ECO:0007669"/>
    <property type="project" value="UniProtKB-KW"/>
</dbReference>
<feature type="binding site" evidence="9">
    <location>
        <position position="98"/>
    </location>
    <ligand>
        <name>L-glutamine</name>
        <dbReference type="ChEBI" id="CHEBI:58359"/>
    </ligand>
</feature>
<evidence type="ECO:0000256" key="2">
    <source>
        <dbReference type="ARBA" id="ARBA00005752"/>
    </source>
</evidence>
<dbReference type="Gene3D" id="3.60.20.10">
    <property type="entry name" value="Glutamine Phosphoribosylpyrophosphate, subunit 1, domain 1"/>
    <property type="match status" value="1"/>
</dbReference>
<dbReference type="InterPro" id="IPR006426">
    <property type="entry name" value="Asn_synth_AEB"/>
</dbReference>
<dbReference type="NCBIfam" id="TIGR01536">
    <property type="entry name" value="asn_synth_AEB"/>
    <property type="match status" value="1"/>
</dbReference>
<dbReference type="EMBL" id="JPOS01000076">
    <property type="protein sequence ID" value="KGE86626.1"/>
    <property type="molecule type" value="Genomic_DNA"/>
</dbReference>
<evidence type="ECO:0000256" key="1">
    <source>
        <dbReference type="ARBA" id="ARBA00005187"/>
    </source>
</evidence>
<dbReference type="STRING" id="1524460.IX84_20265"/>
<keyword evidence="6 8" id="KW-0315">Glutamine amidotransferase</keyword>
<evidence type="ECO:0000313" key="12">
    <source>
        <dbReference type="EMBL" id="KGE86626.1"/>
    </source>
</evidence>
<dbReference type="SUPFAM" id="SSF52402">
    <property type="entry name" value="Adenine nucleotide alpha hydrolases-like"/>
    <property type="match status" value="1"/>
</dbReference>
<evidence type="ECO:0000259" key="11">
    <source>
        <dbReference type="PROSITE" id="PS51278"/>
    </source>
</evidence>
<evidence type="ECO:0000313" key="13">
    <source>
        <dbReference type="Proteomes" id="UP000029736"/>
    </source>
</evidence>
<dbReference type="Gene3D" id="3.40.50.620">
    <property type="entry name" value="HUPs"/>
    <property type="match status" value="1"/>
</dbReference>
<dbReference type="CDD" id="cd01991">
    <property type="entry name" value="Asn_synthase_B_C"/>
    <property type="match status" value="1"/>
</dbReference>
<feature type="active site" description="For GATase activity" evidence="8">
    <location>
        <position position="2"/>
    </location>
</feature>
<organism evidence="12 13">
    <name type="scientific">Phaeodactylibacter xiamenensis</name>
    <dbReference type="NCBI Taxonomy" id="1524460"/>
    <lineage>
        <taxon>Bacteria</taxon>
        <taxon>Pseudomonadati</taxon>
        <taxon>Bacteroidota</taxon>
        <taxon>Saprospiria</taxon>
        <taxon>Saprospirales</taxon>
        <taxon>Haliscomenobacteraceae</taxon>
        <taxon>Phaeodactylibacter</taxon>
    </lineage>
</organism>
<proteinExistence type="inferred from homology"/>
<dbReference type="InterPro" id="IPR014729">
    <property type="entry name" value="Rossmann-like_a/b/a_fold"/>
</dbReference>
<feature type="site" description="Important for beta-aspartyl-AMP intermediate formation" evidence="10">
    <location>
        <position position="361"/>
    </location>
</feature>
<evidence type="ECO:0000256" key="9">
    <source>
        <dbReference type="PIRSR" id="PIRSR001589-2"/>
    </source>
</evidence>
<dbReference type="AlphaFoldDB" id="A0A098S3K0"/>
<dbReference type="PANTHER" id="PTHR43284">
    <property type="entry name" value="ASPARAGINE SYNTHETASE (GLUTAMINE-HYDROLYZING)"/>
    <property type="match status" value="1"/>
</dbReference>
<dbReference type="SUPFAM" id="SSF56235">
    <property type="entry name" value="N-terminal nucleophile aminohydrolases (Ntn hydrolases)"/>
    <property type="match status" value="1"/>
</dbReference>
<accession>A0A098S3K0</accession>
<evidence type="ECO:0000256" key="3">
    <source>
        <dbReference type="ARBA" id="ARBA00012737"/>
    </source>
</evidence>
<keyword evidence="5 9" id="KW-0067">ATP-binding</keyword>
<evidence type="ECO:0000256" key="8">
    <source>
        <dbReference type="PIRSR" id="PIRSR001589-1"/>
    </source>
</evidence>
<keyword evidence="8" id="KW-0028">Amino-acid biosynthesis</keyword>
<keyword evidence="8" id="KW-0061">Asparagine biosynthesis</keyword>
<dbReference type="InterPro" id="IPR017932">
    <property type="entry name" value="GATase_2_dom"/>
</dbReference>
<comment type="similarity">
    <text evidence="2">Belongs to the asparagine synthetase family.</text>
</comment>
<gene>
    <name evidence="12" type="ORF">IX84_20265</name>
</gene>
<feature type="domain" description="Glutamine amidotransferase type-2" evidence="11">
    <location>
        <begin position="2"/>
        <end position="211"/>
    </location>
</feature>
<reference evidence="12 13" key="1">
    <citation type="journal article" date="2014" name="Int. J. Syst. Evol. Microbiol.">
        <title>Phaeodactylibacter xiamenensis gen. nov., sp. nov., a member of the family Saprospiraceae isolated from the marine alga Phaeodactylum tricornutum.</title>
        <authorList>
            <person name="Chen Z.Jr."/>
            <person name="Lei X."/>
            <person name="Lai Q."/>
            <person name="Li Y."/>
            <person name="Zhang B."/>
            <person name="Zhang J."/>
            <person name="Zhang H."/>
            <person name="Yang L."/>
            <person name="Zheng W."/>
            <person name="Tian Y."/>
            <person name="Yu Z."/>
            <person name="Xu H.Jr."/>
            <person name="Zheng T."/>
        </authorList>
    </citation>
    <scope>NUCLEOTIDE SEQUENCE [LARGE SCALE GENOMIC DNA]</scope>
    <source>
        <strain evidence="12 13">KD52</strain>
    </source>
</reference>
<comment type="caution">
    <text evidence="12">The sequence shown here is derived from an EMBL/GenBank/DDBJ whole genome shotgun (WGS) entry which is preliminary data.</text>
</comment>
<dbReference type="PANTHER" id="PTHR43284:SF1">
    <property type="entry name" value="ASPARAGINE SYNTHETASE"/>
    <property type="match status" value="1"/>
</dbReference>
<dbReference type="CDD" id="cd00712">
    <property type="entry name" value="AsnB"/>
    <property type="match status" value="1"/>
</dbReference>
<evidence type="ECO:0000256" key="4">
    <source>
        <dbReference type="ARBA" id="ARBA00022741"/>
    </source>
</evidence>
<dbReference type="RefSeq" id="WP_044224503.1">
    <property type="nucleotide sequence ID" value="NZ_JBKAGJ010000039.1"/>
</dbReference>
<dbReference type="EC" id="6.3.5.4" evidence="3"/>
<evidence type="ECO:0000256" key="10">
    <source>
        <dbReference type="PIRSR" id="PIRSR001589-3"/>
    </source>
</evidence>